<evidence type="ECO:0000256" key="3">
    <source>
        <dbReference type="ARBA" id="ARBA00022989"/>
    </source>
</evidence>
<evidence type="ECO:0000256" key="5">
    <source>
        <dbReference type="SAM" id="Phobius"/>
    </source>
</evidence>
<dbReference type="SUPFAM" id="SSF47240">
    <property type="entry name" value="Ferritin-like"/>
    <property type="match status" value="1"/>
</dbReference>
<evidence type="ECO:0000256" key="4">
    <source>
        <dbReference type="ARBA" id="ARBA00023136"/>
    </source>
</evidence>
<dbReference type="EMBL" id="FSRU01000001">
    <property type="protein sequence ID" value="SIO23083.1"/>
    <property type="molecule type" value="Genomic_DNA"/>
</dbReference>
<dbReference type="AlphaFoldDB" id="A0A1N6HTJ2"/>
<dbReference type="CDD" id="cd02433">
    <property type="entry name" value="Nodulin-21_like_2"/>
    <property type="match status" value="1"/>
</dbReference>
<dbReference type="RefSeq" id="WP_074295145.1">
    <property type="nucleotide sequence ID" value="NZ_FSRU01000001.1"/>
</dbReference>
<dbReference type="GO" id="GO:0030026">
    <property type="term" value="P:intracellular manganese ion homeostasis"/>
    <property type="evidence" value="ECO:0007669"/>
    <property type="project" value="InterPro"/>
</dbReference>
<dbReference type="Proteomes" id="UP000185151">
    <property type="component" value="Unassembled WGS sequence"/>
</dbReference>
<dbReference type="Pfam" id="PF01988">
    <property type="entry name" value="VIT1"/>
    <property type="match status" value="1"/>
</dbReference>
<dbReference type="OrthoDB" id="9789677at2"/>
<feature type="transmembrane region" description="Helical" evidence="5">
    <location>
        <begin position="322"/>
        <end position="345"/>
    </location>
</feature>
<feature type="transmembrane region" description="Helical" evidence="5">
    <location>
        <begin position="357"/>
        <end position="378"/>
    </location>
</feature>
<keyword evidence="7" id="KW-1185">Reference proteome</keyword>
<sequence>MASQHELKRYRTNLADELDSAALYETLAHVEKDTARRDVFQQLADSEREHAQVWLDKLHANGIEARLPRRSVKTHLMRALVHTFGPSFVLPAIAAIETADRNKYANQPDAARLSAEEQHHADVVQAVVDAARNGASNAESKGAQIANAESWHKGVRSGNDLRAAVLGANDGLVSNFCLIMGVAGAGTGNKAILLTGFAGLIAGACSMALGEWLSVTNARELARTQIAKEADEIEHTPDAERHELALIYQAKGIEAGEARRIASQIMRDKDKALDTLTREELGIDPAELGGNPWSAAGVSFCLFSLGAIFPVLPFLWAHGLQAILQCVALSGAGLAAVGVFTSLFNGRGALFSAFRQIVIGLIAAAFTFGVGRLLGVSIS</sequence>
<keyword evidence="4 5" id="KW-0472">Membrane</keyword>
<keyword evidence="3 5" id="KW-1133">Transmembrane helix</keyword>
<dbReference type="InterPro" id="IPR039376">
    <property type="entry name" value="Ferritin_CCC1_N"/>
</dbReference>
<evidence type="ECO:0000313" key="7">
    <source>
        <dbReference type="Proteomes" id="UP000185151"/>
    </source>
</evidence>
<protein>
    <submittedName>
        <fullName evidence="6">Predicted Fe2+/Mn2+ transporter, VIT1/CCC1 family</fullName>
    </submittedName>
</protein>
<gene>
    <name evidence="6" type="ORF">SAMN05444165_1575</name>
</gene>
<comment type="subcellular location">
    <subcellularLocation>
        <location evidence="1">Endomembrane system</location>
        <topology evidence="1">Multi-pass membrane protein</topology>
    </subcellularLocation>
</comment>
<keyword evidence="2 5" id="KW-0812">Transmembrane</keyword>
<accession>A0A1N6HTJ2</accession>
<proteinExistence type="predicted"/>
<dbReference type="PANTHER" id="PTHR31851">
    <property type="entry name" value="FE(2+)/MN(2+) TRANSPORTER PCL1"/>
    <property type="match status" value="1"/>
</dbReference>
<dbReference type="InterPro" id="IPR008217">
    <property type="entry name" value="Ccc1_fam"/>
</dbReference>
<dbReference type="InterPro" id="IPR009078">
    <property type="entry name" value="Ferritin-like_SF"/>
</dbReference>
<evidence type="ECO:0000313" key="6">
    <source>
        <dbReference type="EMBL" id="SIO23083.1"/>
    </source>
</evidence>
<name>A0A1N6HTJ2_9BURK</name>
<reference evidence="6 7" key="1">
    <citation type="submission" date="2016-11" db="EMBL/GenBank/DDBJ databases">
        <authorList>
            <person name="Jaros S."/>
            <person name="Januszkiewicz K."/>
            <person name="Wedrychowicz H."/>
        </authorList>
    </citation>
    <scope>NUCLEOTIDE SEQUENCE [LARGE SCALE GENOMIC DNA]</scope>
    <source>
        <strain evidence="6 7">GAS95</strain>
    </source>
</reference>
<evidence type="ECO:0000256" key="1">
    <source>
        <dbReference type="ARBA" id="ARBA00004127"/>
    </source>
</evidence>
<feature type="transmembrane region" description="Helical" evidence="5">
    <location>
        <begin position="293"/>
        <end position="316"/>
    </location>
</feature>
<feature type="transmembrane region" description="Helical" evidence="5">
    <location>
        <begin position="163"/>
        <end position="185"/>
    </location>
</feature>
<dbReference type="GO" id="GO:0005384">
    <property type="term" value="F:manganese ion transmembrane transporter activity"/>
    <property type="evidence" value="ECO:0007669"/>
    <property type="project" value="InterPro"/>
</dbReference>
<dbReference type="GO" id="GO:0012505">
    <property type="term" value="C:endomembrane system"/>
    <property type="evidence" value="ECO:0007669"/>
    <property type="project" value="UniProtKB-SubCell"/>
</dbReference>
<organism evidence="6 7">
    <name type="scientific">Paraburkholderia phenazinium</name>
    <dbReference type="NCBI Taxonomy" id="60549"/>
    <lineage>
        <taxon>Bacteria</taxon>
        <taxon>Pseudomonadati</taxon>
        <taxon>Pseudomonadota</taxon>
        <taxon>Betaproteobacteria</taxon>
        <taxon>Burkholderiales</taxon>
        <taxon>Burkholderiaceae</taxon>
        <taxon>Paraburkholderia</taxon>
    </lineage>
</organism>
<evidence type="ECO:0000256" key="2">
    <source>
        <dbReference type="ARBA" id="ARBA00022692"/>
    </source>
</evidence>
<feature type="transmembrane region" description="Helical" evidence="5">
    <location>
        <begin position="191"/>
        <end position="213"/>
    </location>
</feature>
<dbReference type="CDD" id="cd01044">
    <property type="entry name" value="Ferritin_CCC1_N"/>
    <property type="match status" value="1"/>
</dbReference>